<evidence type="ECO:0000256" key="3">
    <source>
        <dbReference type="ARBA" id="ARBA00022448"/>
    </source>
</evidence>
<evidence type="ECO:0000256" key="8">
    <source>
        <dbReference type="SAM" id="Phobius"/>
    </source>
</evidence>
<protein>
    <submittedName>
        <fullName evidence="9">AI-2E family transporter</fullName>
    </submittedName>
</protein>
<sequence length="384" mass="43009">MFERLRNSKLMFWSLELLIIASLIFVSTKIDFVFQPFFTFFSTLFSPILIAGFLYYMLNPLVEWLQAKANLSKNWSVAAVLLFFIGMFIFFVSLIIPNLIKQMGQLIQNLPQFIKAVEDWTGQLFSHPLVKDLDVQSYLDKMDLSLGAIVRKVINGVSSGLGSFVGVFANVTIVVVTVPFMLFYMLKDGDRLIPMIEKYLPAQSKDEILMLLHKMSQTISKYISGQAIECTFVAVGTMIGYKIIGVEYAFLFGIIAGITNMIPYVGPYLGLAPALFVTLFSGHEKALLHAVLACVVVLIVQQIDGNIIYPNVIGKSLDIHPLTIIIILLVAGNIAGLLGMILGVPFYAVCKTVFIHVYDMVQVRQRRELLSQKEPAKTLEKIEK</sequence>
<feature type="transmembrane region" description="Helical" evidence="8">
    <location>
        <begin position="77"/>
        <end position="100"/>
    </location>
</feature>
<proteinExistence type="inferred from homology"/>
<evidence type="ECO:0000313" key="9">
    <source>
        <dbReference type="EMBL" id="WCG22679.1"/>
    </source>
</evidence>
<evidence type="ECO:0000256" key="1">
    <source>
        <dbReference type="ARBA" id="ARBA00004651"/>
    </source>
</evidence>
<evidence type="ECO:0000256" key="2">
    <source>
        <dbReference type="ARBA" id="ARBA00009773"/>
    </source>
</evidence>
<keyword evidence="7 8" id="KW-0472">Membrane</keyword>
<comment type="subcellular location">
    <subcellularLocation>
        <location evidence="1">Cell membrane</location>
        <topology evidence="1">Multi-pass membrane protein</topology>
    </subcellularLocation>
</comment>
<feature type="transmembrane region" description="Helical" evidence="8">
    <location>
        <begin position="12"/>
        <end position="30"/>
    </location>
</feature>
<name>A0AAE9XNP5_9ENTE</name>
<reference evidence="9" key="1">
    <citation type="submission" date="2023-01" db="EMBL/GenBank/DDBJ databases">
        <title>Oxazolidinone resistance genes in florfenicol resistant enterococci from beef cattle and veal calves at slaughter.</title>
        <authorList>
            <person name="Biggel M."/>
        </authorList>
    </citation>
    <scope>NUCLEOTIDE SEQUENCE</scope>
    <source>
        <strain evidence="9">K204-1</strain>
    </source>
</reference>
<feature type="transmembrane region" description="Helical" evidence="8">
    <location>
        <begin position="286"/>
        <end position="309"/>
    </location>
</feature>
<keyword evidence="6 8" id="KW-1133">Transmembrane helix</keyword>
<dbReference type="Proteomes" id="UP001179600">
    <property type="component" value="Chromosome"/>
</dbReference>
<dbReference type="GO" id="GO:0055085">
    <property type="term" value="P:transmembrane transport"/>
    <property type="evidence" value="ECO:0007669"/>
    <property type="project" value="TreeGrafter"/>
</dbReference>
<evidence type="ECO:0000256" key="6">
    <source>
        <dbReference type="ARBA" id="ARBA00022989"/>
    </source>
</evidence>
<accession>A0AAE9XNP5</accession>
<comment type="similarity">
    <text evidence="2">Belongs to the autoinducer-2 exporter (AI-2E) (TC 2.A.86) family.</text>
</comment>
<keyword evidence="5 8" id="KW-0812">Transmembrane</keyword>
<dbReference type="GO" id="GO:0005886">
    <property type="term" value="C:plasma membrane"/>
    <property type="evidence" value="ECO:0007669"/>
    <property type="project" value="UniProtKB-SubCell"/>
</dbReference>
<keyword evidence="4" id="KW-1003">Cell membrane</keyword>
<feature type="transmembrane region" description="Helical" evidence="8">
    <location>
        <begin position="321"/>
        <end position="348"/>
    </location>
</feature>
<feature type="transmembrane region" description="Helical" evidence="8">
    <location>
        <begin position="161"/>
        <end position="186"/>
    </location>
</feature>
<gene>
    <name evidence="9" type="ORF">PML95_09885</name>
</gene>
<evidence type="ECO:0000313" key="10">
    <source>
        <dbReference type="Proteomes" id="UP001179600"/>
    </source>
</evidence>
<dbReference type="PANTHER" id="PTHR21716">
    <property type="entry name" value="TRANSMEMBRANE PROTEIN"/>
    <property type="match status" value="1"/>
</dbReference>
<dbReference type="Pfam" id="PF01594">
    <property type="entry name" value="AI-2E_transport"/>
    <property type="match status" value="1"/>
</dbReference>
<evidence type="ECO:0000256" key="5">
    <source>
        <dbReference type="ARBA" id="ARBA00022692"/>
    </source>
</evidence>
<keyword evidence="3" id="KW-0813">Transport</keyword>
<dbReference type="RefSeq" id="WP_272163330.1">
    <property type="nucleotide sequence ID" value="NZ_CP116507.1"/>
</dbReference>
<evidence type="ECO:0000256" key="4">
    <source>
        <dbReference type="ARBA" id="ARBA00022475"/>
    </source>
</evidence>
<dbReference type="InterPro" id="IPR002549">
    <property type="entry name" value="AI-2E-like"/>
</dbReference>
<dbReference type="EMBL" id="CP116507">
    <property type="protein sequence ID" value="WCG22679.1"/>
    <property type="molecule type" value="Genomic_DNA"/>
</dbReference>
<evidence type="ECO:0000256" key="7">
    <source>
        <dbReference type="ARBA" id="ARBA00023136"/>
    </source>
</evidence>
<dbReference type="AlphaFoldDB" id="A0AAE9XNP5"/>
<dbReference type="PANTHER" id="PTHR21716:SF53">
    <property type="entry name" value="PERMEASE PERM-RELATED"/>
    <property type="match status" value="1"/>
</dbReference>
<feature type="transmembrane region" description="Helical" evidence="8">
    <location>
        <begin position="36"/>
        <end position="56"/>
    </location>
</feature>
<organism evidence="9 10">
    <name type="scientific">Vagococcus lutrae</name>
    <dbReference type="NCBI Taxonomy" id="81947"/>
    <lineage>
        <taxon>Bacteria</taxon>
        <taxon>Bacillati</taxon>
        <taxon>Bacillota</taxon>
        <taxon>Bacilli</taxon>
        <taxon>Lactobacillales</taxon>
        <taxon>Enterococcaceae</taxon>
        <taxon>Vagococcus</taxon>
    </lineage>
</organism>